<accession>A0ABS3YPR6</accession>
<dbReference type="EMBL" id="JAGHKO010000001">
    <property type="protein sequence ID" value="MBO9199850.1"/>
    <property type="molecule type" value="Genomic_DNA"/>
</dbReference>
<dbReference type="PROSITE" id="PS51257">
    <property type="entry name" value="PROKAR_LIPOPROTEIN"/>
    <property type="match status" value="1"/>
</dbReference>
<reference evidence="2 3" key="1">
    <citation type="submission" date="2021-03" db="EMBL/GenBank/DDBJ databases">
        <title>Assistant Professor.</title>
        <authorList>
            <person name="Huq M.A."/>
        </authorList>
    </citation>
    <scope>NUCLEOTIDE SEQUENCE [LARGE SCALE GENOMIC DNA]</scope>
    <source>
        <strain evidence="2 3">MAH-29</strain>
    </source>
</reference>
<evidence type="ECO:0000256" key="1">
    <source>
        <dbReference type="SAM" id="MobiDB-lite"/>
    </source>
</evidence>
<organism evidence="2 3">
    <name type="scientific">Niastella soli</name>
    <dbReference type="NCBI Taxonomy" id="2821487"/>
    <lineage>
        <taxon>Bacteria</taxon>
        <taxon>Pseudomonadati</taxon>
        <taxon>Bacteroidota</taxon>
        <taxon>Chitinophagia</taxon>
        <taxon>Chitinophagales</taxon>
        <taxon>Chitinophagaceae</taxon>
        <taxon>Niastella</taxon>
    </lineage>
</organism>
<evidence type="ECO:0008006" key="4">
    <source>
        <dbReference type="Google" id="ProtNLM"/>
    </source>
</evidence>
<evidence type="ECO:0000313" key="2">
    <source>
        <dbReference type="EMBL" id="MBO9199850.1"/>
    </source>
</evidence>
<keyword evidence="3" id="KW-1185">Reference proteome</keyword>
<dbReference type="RefSeq" id="WP_209137904.1">
    <property type="nucleotide sequence ID" value="NZ_JAGHKO010000001.1"/>
</dbReference>
<feature type="compositionally biased region" description="Polar residues" evidence="1">
    <location>
        <begin position="75"/>
        <end position="84"/>
    </location>
</feature>
<dbReference type="Proteomes" id="UP000677244">
    <property type="component" value="Unassembled WGS sequence"/>
</dbReference>
<evidence type="ECO:0000313" key="3">
    <source>
        <dbReference type="Proteomes" id="UP000677244"/>
    </source>
</evidence>
<gene>
    <name evidence="2" type="ORF">J7I42_06215</name>
</gene>
<comment type="caution">
    <text evidence="2">The sequence shown here is derived from an EMBL/GenBank/DDBJ whole genome shotgun (WGS) entry which is preliminary data.</text>
</comment>
<name>A0ABS3YPR6_9BACT</name>
<protein>
    <recommendedName>
        <fullName evidence="4">Lipoprotein</fullName>
    </recommendedName>
</protein>
<proteinExistence type="predicted"/>
<sequence>MEKNNIFYQLLIGVALCGCVYCGNGGENKGQEGYDSNKNDSMNAVNHVDPANAYPQPPVTGSNQDSSRVKDSSTPKDTQNRPGY</sequence>
<feature type="region of interest" description="Disordered" evidence="1">
    <location>
        <begin position="30"/>
        <end position="84"/>
    </location>
</feature>